<proteinExistence type="predicted"/>
<sequence length="201" mass="20941">MHRYGEQMDPPGALSLGDVVEEILRRLGEQNKVVPDYIVRDAVEAALGRRFPETALSDIRIPAGIAGELIDGFCAGATATEDDAATMPAVLSGDETGRLVTALGLAVHVAAFNLDRDRLHVAQILNGAAAALVALGAAERAAHADGTSAVLLSPATLRTVRTTAAGVLQGIDHRGWQARHLDQDATHALFTGVLTMLGAVP</sequence>
<accession>A0A327ZJF6</accession>
<reference evidence="1 2" key="1">
    <citation type="submission" date="2018-06" db="EMBL/GenBank/DDBJ databases">
        <title>Genomic Encyclopedia of Type Strains, Phase III (KMG-III): the genomes of soil and plant-associated and newly described type strains.</title>
        <authorList>
            <person name="Whitman W."/>
        </authorList>
    </citation>
    <scope>NUCLEOTIDE SEQUENCE [LARGE SCALE GENOMIC DNA]</scope>
    <source>
        <strain evidence="1 2">CGMCC 4.7090</strain>
    </source>
</reference>
<evidence type="ECO:0000313" key="2">
    <source>
        <dbReference type="Proteomes" id="UP000249341"/>
    </source>
</evidence>
<dbReference type="RefSeq" id="WP_245972580.1">
    <property type="nucleotide sequence ID" value="NZ_JACHWI010000001.1"/>
</dbReference>
<organism evidence="1 2">
    <name type="scientific">Actinoplanes lutulentus</name>
    <dbReference type="NCBI Taxonomy" id="1287878"/>
    <lineage>
        <taxon>Bacteria</taxon>
        <taxon>Bacillati</taxon>
        <taxon>Actinomycetota</taxon>
        <taxon>Actinomycetes</taxon>
        <taxon>Micromonosporales</taxon>
        <taxon>Micromonosporaceae</taxon>
        <taxon>Actinoplanes</taxon>
    </lineage>
</organism>
<evidence type="ECO:0000313" key="1">
    <source>
        <dbReference type="EMBL" id="RAK36808.1"/>
    </source>
</evidence>
<name>A0A327ZJF6_9ACTN</name>
<protein>
    <submittedName>
        <fullName evidence="1">Uncharacterized protein</fullName>
    </submittedName>
</protein>
<dbReference type="AlphaFoldDB" id="A0A327ZJF6"/>
<keyword evidence="2" id="KW-1185">Reference proteome</keyword>
<dbReference type="Proteomes" id="UP000249341">
    <property type="component" value="Unassembled WGS sequence"/>
</dbReference>
<comment type="caution">
    <text evidence="1">The sequence shown here is derived from an EMBL/GenBank/DDBJ whole genome shotgun (WGS) entry which is preliminary data.</text>
</comment>
<dbReference type="EMBL" id="QLMJ01000007">
    <property type="protein sequence ID" value="RAK36808.1"/>
    <property type="molecule type" value="Genomic_DNA"/>
</dbReference>
<gene>
    <name evidence="1" type="ORF">B0I29_10770</name>
</gene>